<dbReference type="InterPro" id="IPR036695">
    <property type="entry name" value="Arg-tRNA-synth_N_sf"/>
</dbReference>
<organism evidence="12 13">
    <name type="scientific">Thelonectria olida</name>
    <dbReference type="NCBI Taxonomy" id="1576542"/>
    <lineage>
        <taxon>Eukaryota</taxon>
        <taxon>Fungi</taxon>
        <taxon>Dikarya</taxon>
        <taxon>Ascomycota</taxon>
        <taxon>Pezizomycotina</taxon>
        <taxon>Sordariomycetes</taxon>
        <taxon>Hypocreomycetidae</taxon>
        <taxon>Hypocreales</taxon>
        <taxon>Nectriaceae</taxon>
        <taxon>Thelonectria</taxon>
    </lineage>
</organism>
<evidence type="ECO:0000256" key="10">
    <source>
        <dbReference type="SAM" id="MobiDB-lite"/>
    </source>
</evidence>
<dbReference type="GO" id="GO:0005524">
    <property type="term" value="F:ATP binding"/>
    <property type="evidence" value="ECO:0007669"/>
    <property type="project" value="UniProtKB-KW"/>
</dbReference>
<dbReference type="InterPro" id="IPR014729">
    <property type="entry name" value="Rossmann-like_a/b/a_fold"/>
</dbReference>
<reference evidence="12 13" key="1">
    <citation type="journal article" date="2021" name="Nat. Commun.">
        <title>Genetic determinants of endophytism in the Arabidopsis root mycobiome.</title>
        <authorList>
            <person name="Mesny F."/>
            <person name="Miyauchi S."/>
            <person name="Thiergart T."/>
            <person name="Pickel B."/>
            <person name="Atanasova L."/>
            <person name="Karlsson M."/>
            <person name="Huettel B."/>
            <person name="Barry K.W."/>
            <person name="Haridas S."/>
            <person name="Chen C."/>
            <person name="Bauer D."/>
            <person name="Andreopoulos W."/>
            <person name="Pangilinan J."/>
            <person name="LaButti K."/>
            <person name="Riley R."/>
            <person name="Lipzen A."/>
            <person name="Clum A."/>
            <person name="Drula E."/>
            <person name="Henrissat B."/>
            <person name="Kohler A."/>
            <person name="Grigoriev I.V."/>
            <person name="Martin F.M."/>
            <person name="Hacquard S."/>
        </authorList>
    </citation>
    <scope>NUCLEOTIDE SEQUENCE [LARGE SCALE GENOMIC DNA]</scope>
    <source>
        <strain evidence="12 13">MPI-CAGE-CH-0241</strain>
    </source>
</reference>
<dbReference type="SUPFAM" id="SSF47323">
    <property type="entry name" value="Anticodon-binding domain of a subclass of class I aminoacyl-tRNA synthetases"/>
    <property type="match status" value="1"/>
</dbReference>
<accession>A0A9P8W6X3</accession>
<comment type="catalytic activity">
    <reaction evidence="8">
        <text>tRNA(Arg) + L-arginine + ATP = L-arginyl-tRNA(Arg) + AMP + diphosphate</text>
        <dbReference type="Rhea" id="RHEA:20301"/>
        <dbReference type="Rhea" id="RHEA-COMP:9658"/>
        <dbReference type="Rhea" id="RHEA-COMP:9673"/>
        <dbReference type="ChEBI" id="CHEBI:30616"/>
        <dbReference type="ChEBI" id="CHEBI:32682"/>
        <dbReference type="ChEBI" id="CHEBI:33019"/>
        <dbReference type="ChEBI" id="CHEBI:78442"/>
        <dbReference type="ChEBI" id="CHEBI:78513"/>
        <dbReference type="ChEBI" id="CHEBI:456215"/>
        <dbReference type="EC" id="6.1.1.19"/>
    </reaction>
</comment>
<dbReference type="GO" id="GO:0005739">
    <property type="term" value="C:mitochondrion"/>
    <property type="evidence" value="ECO:0007669"/>
    <property type="project" value="TreeGrafter"/>
</dbReference>
<dbReference type="PANTHER" id="PTHR11956">
    <property type="entry name" value="ARGINYL-TRNA SYNTHETASE"/>
    <property type="match status" value="1"/>
</dbReference>
<keyword evidence="13" id="KW-1185">Reference proteome</keyword>
<evidence type="ECO:0000256" key="7">
    <source>
        <dbReference type="ARBA" id="ARBA00023146"/>
    </source>
</evidence>
<keyword evidence="4 9" id="KW-0547">Nucleotide-binding</keyword>
<dbReference type="Pfam" id="PF05746">
    <property type="entry name" value="DALR_1"/>
    <property type="match status" value="1"/>
</dbReference>
<evidence type="ECO:0000256" key="4">
    <source>
        <dbReference type="ARBA" id="ARBA00022741"/>
    </source>
</evidence>
<evidence type="ECO:0000313" key="12">
    <source>
        <dbReference type="EMBL" id="KAH6889145.1"/>
    </source>
</evidence>
<evidence type="ECO:0000256" key="6">
    <source>
        <dbReference type="ARBA" id="ARBA00022917"/>
    </source>
</evidence>
<feature type="region of interest" description="Disordered" evidence="10">
    <location>
        <begin position="509"/>
        <end position="531"/>
    </location>
</feature>
<dbReference type="SMART" id="SM00836">
    <property type="entry name" value="DALR_1"/>
    <property type="match status" value="1"/>
</dbReference>
<dbReference type="InterPro" id="IPR009080">
    <property type="entry name" value="tRNAsynth_Ia_anticodon-bd"/>
</dbReference>
<dbReference type="PANTHER" id="PTHR11956:SF11">
    <property type="entry name" value="ARGININE--TRNA LIGASE, MITOCHONDRIAL-RELATED"/>
    <property type="match status" value="1"/>
</dbReference>
<dbReference type="InterPro" id="IPR001278">
    <property type="entry name" value="Arg-tRNA-ligase"/>
</dbReference>
<dbReference type="GO" id="GO:0006420">
    <property type="term" value="P:arginyl-tRNA aminoacylation"/>
    <property type="evidence" value="ECO:0007669"/>
    <property type="project" value="InterPro"/>
</dbReference>
<dbReference type="SUPFAM" id="SSF52374">
    <property type="entry name" value="Nucleotidylyl transferase"/>
    <property type="match status" value="1"/>
</dbReference>
<evidence type="ECO:0000256" key="8">
    <source>
        <dbReference type="ARBA" id="ARBA00049339"/>
    </source>
</evidence>
<sequence length="563" mass="62880">MADLEVIVPKLRLPNTSATDLCQKLPDSPFFTRPFADGPRIVFYFSSQALPRLLLPYIEDRKTSYGQSTSEGLKDSSGTRKRVIVEFSSPNVGSEFKGFHLRSTLLGAFIANIHEGMGWDVVRLNYLGDWGKKLALLAIGFKRFGSEEHLKSRPLEHMLEVYLKIETLKRPEEEEIKKAKDEGRSTSELENQGLSAERDAFFRDLEAQTEDAMSLWTQFRQLTIDHIQASYERLGIRFDEYSGESQVKRETMSQAEDKLKAAGYLEQNKEGSWLIDFAKHAGKAGKGLPAQVLRNHDGSSTYLLRDIGAAIDRYREHGFDKMIYVVPSRQSSHFQQLSSSLRLLGYTELEEMIQHVSFGEVQGLEGHMSGPSLLGNILDQSVLSIQTSSPPAGNEQLGQMAIAALLSKEVATKKRSHSYAVNPSHISVEEEGAGLNLRQFHEQIVAKIRELETPDVAGAVPDPSAFEDDMTAELLGALARYPEVIAAAFKSLEPHTIFMYISQLAESLDLEEDDGEEEEEAGPSSAQNEDSLEVRRARLELFRCARQVVENGMRVLGFLVSSS</sequence>
<dbReference type="AlphaFoldDB" id="A0A9P8W6X3"/>
<evidence type="ECO:0000256" key="9">
    <source>
        <dbReference type="RuleBase" id="RU363038"/>
    </source>
</evidence>
<comment type="caution">
    <text evidence="12">The sequence shown here is derived from an EMBL/GenBank/DDBJ whole genome shotgun (WGS) entry which is preliminary data.</text>
</comment>
<dbReference type="GO" id="GO:0004814">
    <property type="term" value="F:arginine-tRNA ligase activity"/>
    <property type="evidence" value="ECO:0007669"/>
    <property type="project" value="UniProtKB-EC"/>
</dbReference>
<evidence type="ECO:0000256" key="5">
    <source>
        <dbReference type="ARBA" id="ARBA00022840"/>
    </source>
</evidence>
<dbReference type="EC" id="6.1.1.19" evidence="2"/>
<dbReference type="Proteomes" id="UP000777438">
    <property type="component" value="Unassembled WGS sequence"/>
</dbReference>
<protein>
    <recommendedName>
        <fullName evidence="2">arginine--tRNA ligase</fullName>
        <ecNumber evidence="2">6.1.1.19</ecNumber>
    </recommendedName>
</protein>
<evidence type="ECO:0000256" key="2">
    <source>
        <dbReference type="ARBA" id="ARBA00012837"/>
    </source>
</evidence>
<dbReference type="Gene3D" id="3.40.50.620">
    <property type="entry name" value="HUPs"/>
    <property type="match status" value="1"/>
</dbReference>
<dbReference type="PRINTS" id="PR01038">
    <property type="entry name" value="TRNASYNTHARG"/>
</dbReference>
<keyword evidence="5 9" id="KW-0067">ATP-binding</keyword>
<dbReference type="Gene3D" id="3.30.1360.70">
    <property type="entry name" value="Arginyl tRNA synthetase N-terminal domain"/>
    <property type="match status" value="1"/>
</dbReference>
<proteinExistence type="inferred from homology"/>
<evidence type="ECO:0000256" key="1">
    <source>
        <dbReference type="ARBA" id="ARBA00005594"/>
    </source>
</evidence>
<feature type="compositionally biased region" description="Acidic residues" evidence="10">
    <location>
        <begin position="509"/>
        <end position="521"/>
    </location>
</feature>
<evidence type="ECO:0000313" key="13">
    <source>
        <dbReference type="Proteomes" id="UP000777438"/>
    </source>
</evidence>
<comment type="similarity">
    <text evidence="1 9">Belongs to the class-I aminoacyl-tRNA synthetase family.</text>
</comment>
<dbReference type="InterPro" id="IPR008909">
    <property type="entry name" value="DALR_anticod-bd"/>
</dbReference>
<feature type="domain" description="DALR anticodon binding" evidence="11">
    <location>
        <begin position="435"/>
        <end position="556"/>
    </location>
</feature>
<dbReference type="Pfam" id="PF00750">
    <property type="entry name" value="tRNA-synt_1d"/>
    <property type="match status" value="1"/>
</dbReference>
<dbReference type="EMBL" id="JAGPYM010000011">
    <property type="protein sequence ID" value="KAH6889145.1"/>
    <property type="molecule type" value="Genomic_DNA"/>
</dbReference>
<gene>
    <name evidence="12" type="ORF">B0T10DRAFT_487431</name>
</gene>
<name>A0A9P8W6X3_9HYPO</name>
<evidence type="ECO:0000259" key="11">
    <source>
        <dbReference type="SMART" id="SM00836"/>
    </source>
</evidence>
<keyword evidence="7 9" id="KW-0030">Aminoacyl-tRNA synthetase</keyword>
<dbReference type="OrthoDB" id="68056at2759"/>
<dbReference type="Gene3D" id="1.10.730.10">
    <property type="entry name" value="Isoleucyl-tRNA Synthetase, Domain 1"/>
    <property type="match status" value="1"/>
</dbReference>
<evidence type="ECO:0000256" key="3">
    <source>
        <dbReference type="ARBA" id="ARBA00022598"/>
    </source>
</evidence>
<dbReference type="GO" id="GO:0032543">
    <property type="term" value="P:mitochondrial translation"/>
    <property type="evidence" value="ECO:0007669"/>
    <property type="project" value="TreeGrafter"/>
</dbReference>
<dbReference type="InterPro" id="IPR035684">
    <property type="entry name" value="ArgRS_core"/>
</dbReference>
<keyword evidence="3 9" id="KW-0436">Ligase</keyword>
<keyword evidence="6 9" id="KW-0648">Protein biosynthesis</keyword>